<reference evidence="6 7" key="1">
    <citation type="submission" date="2018-11" db="EMBL/GenBank/DDBJ databases">
        <title>Phylogenetic determinants of toxin gene distribution in genomes of Brevibacillus laterosporus.</title>
        <authorList>
            <person name="Glare T.R."/>
            <person name="Durrant A."/>
            <person name="Berry C."/>
            <person name="Palma L."/>
            <person name="Ormskirk M."/>
            <person name="Cox M.O."/>
        </authorList>
    </citation>
    <scope>NUCLEOTIDE SEQUENCE [LARGE SCALE GENOMIC DNA]</scope>
    <source>
        <strain evidence="6 7">1821L</strain>
    </source>
</reference>
<gene>
    <name evidence="6" type="ORF">EEL30_14900</name>
</gene>
<dbReference type="Gene3D" id="2.70.98.30">
    <property type="entry name" value="Golgi alpha-mannosidase II, domain 4"/>
    <property type="match status" value="1"/>
</dbReference>
<dbReference type="GO" id="GO:0009313">
    <property type="term" value="P:oligosaccharide catabolic process"/>
    <property type="evidence" value="ECO:0007669"/>
    <property type="project" value="TreeGrafter"/>
</dbReference>
<dbReference type="InterPro" id="IPR011330">
    <property type="entry name" value="Glyco_hydro/deAcase_b/a-brl"/>
</dbReference>
<keyword evidence="7" id="KW-1185">Reference proteome</keyword>
<evidence type="ECO:0000313" key="6">
    <source>
        <dbReference type="EMBL" id="QDX93462.1"/>
    </source>
</evidence>
<dbReference type="OrthoDB" id="9764050at2"/>
<dbReference type="AlphaFoldDB" id="A0A518V901"/>
<dbReference type="SUPFAM" id="SSF88713">
    <property type="entry name" value="Glycoside hydrolase/deacetylase"/>
    <property type="match status" value="1"/>
</dbReference>
<comment type="similarity">
    <text evidence="1">Belongs to the glycosyl hydrolase 38 family.</text>
</comment>
<dbReference type="SUPFAM" id="SSF74650">
    <property type="entry name" value="Galactose mutarotase-like"/>
    <property type="match status" value="1"/>
</dbReference>
<proteinExistence type="inferred from homology"/>
<dbReference type="Proteomes" id="UP000319432">
    <property type="component" value="Chromosome"/>
</dbReference>
<evidence type="ECO:0000256" key="2">
    <source>
        <dbReference type="ARBA" id="ARBA00022723"/>
    </source>
</evidence>
<dbReference type="Pfam" id="PF01074">
    <property type="entry name" value="Glyco_hydro_38N"/>
    <property type="match status" value="1"/>
</dbReference>
<dbReference type="GO" id="GO:0030246">
    <property type="term" value="F:carbohydrate binding"/>
    <property type="evidence" value="ECO:0007669"/>
    <property type="project" value="InterPro"/>
</dbReference>
<dbReference type="Gene3D" id="2.60.40.2220">
    <property type="match status" value="1"/>
</dbReference>
<dbReference type="Gene3D" id="3.20.110.10">
    <property type="entry name" value="Glycoside hydrolase 38, N terminal domain"/>
    <property type="match status" value="1"/>
</dbReference>
<dbReference type="GO" id="GO:0006013">
    <property type="term" value="P:mannose metabolic process"/>
    <property type="evidence" value="ECO:0007669"/>
    <property type="project" value="InterPro"/>
</dbReference>
<dbReference type="InterPro" id="IPR028995">
    <property type="entry name" value="Glyco_hydro_57/38_cen_sf"/>
</dbReference>
<protein>
    <submittedName>
        <fullName evidence="6">Mannosylglycerate hydrolase</fullName>
        <ecNumber evidence="6">3.2.1.170</ecNumber>
    </submittedName>
</protein>
<dbReference type="PANTHER" id="PTHR46017:SF2">
    <property type="entry name" value="MANNOSYLGLYCERATE HYDROLASE"/>
    <property type="match status" value="1"/>
</dbReference>
<feature type="domain" description="Glycoside hydrolase family 38 central" evidence="5">
    <location>
        <begin position="275"/>
        <end position="353"/>
    </location>
</feature>
<dbReference type="InterPro" id="IPR027291">
    <property type="entry name" value="Glyco_hydro_38_N_sf"/>
</dbReference>
<dbReference type="Pfam" id="PF17677">
    <property type="entry name" value="Glyco_hydro38C2"/>
    <property type="match status" value="1"/>
</dbReference>
<dbReference type="NCBIfam" id="NF007331">
    <property type="entry name" value="PRK09819.1"/>
    <property type="match status" value="1"/>
</dbReference>
<dbReference type="SUPFAM" id="SSF88688">
    <property type="entry name" value="Families 57/38 glycoside transferase middle domain"/>
    <property type="match status" value="1"/>
</dbReference>
<dbReference type="EC" id="3.2.1.170" evidence="6"/>
<dbReference type="InterPro" id="IPR041147">
    <property type="entry name" value="GH38_C"/>
</dbReference>
<accession>A0A518V901</accession>
<evidence type="ECO:0000313" key="7">
    <source>
        <dbReference type="Proteomes" id="UP000319432"/>
    </source>
</evidence>
<name>A0A518V901_BRELA</name>
<organism evidence="6 7">
    <name type="scientific">Brevibacillus laterosporus</name>
    <name type="common">Bacillus laterosporus</name>
    <dbReference type="NCBI Taxonomy" id="1465"/>
    <lineage>
        <taxon>Bacteria</taxon>
        <taxon>Bacillati</taxon>
        <taxon>Bacillota</taxon>
        <taxon>Bacilli</taxon>
        <taxon>Bacillales</taxon>
        <taxon>Paenibacillaceae</taxon>
        <taxon>Brevibacillus</taxon>
    </lineage>
</organism>
<dbReference type="EMBL" id="CP033464">
    <property type="protein sequence ID" value="QDX93462.1"/>
    <property type="molecule type" value="Genomic_DNA"/>
</dbReference>
<evidence type="ECO:0000256" key="4">
    <source>
        <dbReference type="ARBA" id="ARBA00023295"/>
    </source>
</evidence>
<evidence type="ECO:0000256" key="1">
    <source>
        <dbReference type="ARBA" id="ARBA00009792"/>
    </source>
</evidence>
<dbReference type="InterPro" id="IPR011682">
    <property type="entry name" value="Glyco_hydro_38_C"/>
</dbReference>
<dbReference type="InterPro" id="IPR037094">
    <property type="entry name" value="Glyco_hydro_38_cen_sf"/>
</dbReference>
<dbReference type="PANTHER" id="PTHR46017">
    <property type="entry name" value="ALPHA-MANNOSIDASE 2C1"/>
    <property type="match status" value="1"/>
</dbReference>
<dbReference type="GO" id="GO:0046872">
    <property type="term" value="F:metal ion binding"/>
    <property type="evidence" value="ECO:0007669"/>
    <property type="project" value="UniProtKB-KW"/>
</dbReference>
<sequence length="867" mass="100139">MKNVHIVPHMHWDREWYFSTEESRILLVNNMEEIMEMLENNPDYPYYVLDGQTSILEDYFTVKPENKERLKKLVQAGRLIIGPWYTQTDEMVVGGESIVRNLLYGIKDSEEYGEYMKIGYLPDSFGQSAQMPMILNGFDISYSIFWRGTSERHGTDKTEFYWKTDDGSKVLVQLFPLGYAIGKYLPEDEKELQKRIDKYFTVLDHGATTDNIILPNGHDQMPIQKNIFTVMEKLRKLYPEREFFLSKYENVFTELEKQKDLPTLQGEFLDGKYMRVHRSIFSTRMDIKAANARIENKITNILEPLASLAYSLGFEYHHGLIELIWKEIMKNHAHDSIGCCCSDKVHREICNRFFLAEEKIDQLINFYKRKIVDSMDSEKQYDRLTAFNLLPYERTEVVTSSVMTKLKSFKLVDKDSNELDFEIIGSEITDPGLIDRQIVHYGNYDPFIKYTIQLKDTLPAMGYKTYFVVECDENVKNSFVSTNKVVTEFYEITVNPNGTLNIFDKKLNQSFENVLLLENGGDDGDEYDYSPLPNEELIYSDNAANVKTEISQNQYGATINIEYTLAVPSNLEKRKAQLVDGAVEVHIVVTVPNHKPVIEVKFEVNNYAKDHRLRALIPTNIASSFSISDNQFGSIKRNVVDSAIHVWEKEGWDERPDSIYPMLSFVGLSNDNHGVSILTNSTREYEIIGEEFDTIAITLFRSIGFLGKEEMLRRPGRPSGIKLPTPDSQMIGKLTLDFAITTHTQQSNVARIAKEYLTPVETYNKIPHDAMKLNRTDVKTPLEFSFFKEVQPNIVLSTLKKAEKENKFVLRFYNPTDVEETVAFEFNREIDHANTANLNEKALENLSVNHNQVQVIVKTNQVKSILF</sequence>
<dbReference type="Gene3D" id="1.20.1270.50">
    <property type="entry name" value="Glycoside hydrolase family 38, central domain"/>
    <property type="match status" value="1"/>
</dbReference>
<dbReference type="SMART" id="SM00872">
    <property type="entry name" value="Alpha-mann_mid"/>
    <property type="match status" value="1"/>
</dbReference>
<evidence type="ECO:0000259" key="5">
    <source>
        <dbReference type="SMART" id="SM00872"/>
    </source>
</evidence>
<dbReference type="InterPro" id="IPR011013">
    <property type="entry name" value="Gal_mutarotase_sf_dom"/>
</dbReference>
<keyword evidence="2" id="KW-0479">Metal-binding</keyword>
<dbReference type="InterPro" id="IPR015341">
    <property type="entry name" value="Glyco_hydro_38_cen"/>
</dbReference>
<dbReference type="GO" id="GO:0102546">
    <property type="term" value="F:mannosylglycerate hydrolase activity"/>
    <property type="evidence" value="ECO:0007669"/>
    <property type="project" value="UniProtKB-EC"/>
</dbReference>
<dbReference type="CDD" id="cd10815">
    <property type="entry name" value="GH38N_AMII_EcMngB_like"/>
    <property type="match status" value="1"/>
</dbReference>
<keyword evidence="3 6" id="KW-0378">Hydrolase</keyword>
<dbReference type="Pfam" id="PF07748">
    <property type="entry name" value="Glyco_hydro_38C"/>
    <property type="match status" value="1"/>
</dbReference>
<dbReference type="InterPro" id="IPR000602">
    <property type="entry name" value="Glyco_hydro_38_N"/>
</dbReference>
<dbReference type="GO" id="GO:0004559">
    <property type="term" value="F:alpha-mannosidase activity"/>
    <property type="evidence" value="ECO:0007669"/>
    <property type="project" value="InterPro"/>
</dbReference>
<keyword evidence="4 6" id="KW-0326">Glycosidase</keyword>
<evidence type="ECO:0000256" key="3">
    <source>
        <dbReference type="ARBA" id="ARBA00022801"/>
    </source>
</evidence>
<dbReference type="Pfam" id="PF09261">
    <property type="entry name" value="Alpha-mann_mid"/>
    <property type="match status" value="1"/>
</dbReference>